<evidence type="ECO:0000256" key="4">
    <source>
        <dbReference type="ARBA" id="ARBA00038223"/>
    </source>
</evidence>
<feature type="region of interest" description="Disordered" evidence="5">
    <location>
        <begin position="115"/>
        <end position="155"/>
    </location>
</feature>
<feature type="compositionally biased region" description="Basic residues" evidence="5">
    <location>
        <begin position="146"/>
        <end position="155"/>
    </location>
</feature>
<sequence>MNQQRGLAPTAPLKGVFPLDHDGECKPVMKRYLDCIRDHRSAHALCNDLSKAYLACRMDRGLMQHEDLRDIGFDDASTTSARRSFRADGSEGAASSAASAAAAAGGAGAAAATTAAATAAPADIDPRTGRPRRRRREIVAGVEAAKKRKPGIGWG</sequence>
<dbReference type="PANTHER" id="PTHR21107:SF2">
    <property type="entry name" value="CYTOCHROME C OXIDASE ASSEMBLY PROTEIN COX19"/>
    <property type="match status" value="1"/>
</dbReference>
<comment type="similarity">
    <text evidence="4">Belongs to the COX19 family.</text>
</comment>
<dbReference type="PROSITE" id="PS51808">
    <property type="entry name" value="CHCH"/>
    <property type="match status" value="1"/>
</dbReference>
<dbReference type="GO" id="GO:0005758">
    <property type="term" value="C:mitochondrial intermembrane space"/>
    <property type="evidence" value="ECO:0007669"/>
    <property type="project" value="TreeGrafter"/>
</dbReference>
<dbReference type="InterPro" id="IPR051383">
    <property type="entry name" value="COX19"/>
</dbReference>
<organism evidence="7">
    <name type="scientific">Bicosoecida sp. CB-2014</name>
    <dbReference type="NCBI Taxonomy" id="1486930"/>
    <lineage>
        <taxon>Eukaryota</taxon>
        <taxon>Sar</taxon>
        <taxon>Stramenopiles</taxon>
        <taxon>Bigyra</taxon>
        <taxon>Opalozoa</taxon>
        <taxon>Bicosoecida</taxon>
    </lineage>
</organism>
<dbReference type="EMBL" id="HBFS01017586">
    <property type="protein sequence ID" value="CAD8918568.1"/>
    <property type="molecule type" value="Transcribed_RNA"/>
</dbReference>
<dbReference type="Pfam" id="PF06747">
    <property type="entry name" value="CHCH"/>
    <property type="match status" value="1"/>
</dbReference>
<evidence type="ECO:0000256" key="3">
    <source>
        <dbReference type="ARBA" id="ARBA00023157"/>
    </source>
</evidence>
<dbReference type="GO" id="GO:0033617">
    <property type="term" value="P:mitochondrial respiratory chain complex IV assembly"/>
    <property type="evidence" value="ECO:0007669"/>
    <property type="project" value="TreeGrafter"/>
</dbReference>
<evidence type="ECO:0000259" key="6">
    <source>
        <dbReference type="Pfam" id="PF06747"/>
    </source>
</evidence>
<name>A0A7S1CGD2_9STRA</name>
<keyword evidence="3" id="KW-1015">Disulfide bond</keyword>
<protein>
    <recommendedName>
        <fullName evidence="6">CHCH domain-containing protein</fullName>
    </recommendedName>
</protein>
<keyword evidence="2" id="KW-0963">Cytoplasm</keyword>
<proteinExistence type="inferred from homology"/>
<accession>A0A7S1CGD2</accession>
<dbReference type="InterPro" id="IPR010625">
    <property type="entry name" value="CHCH"/>
</dbReference>
<evidence type="ECO:0000256" key="5">
    <source>
        <dbReference type="SAM" id="MobiDB-lite"/>
    </source>
</evidence>
<dbReference type="PANTHER" id="PTHR21107">
    <property type="entry name" value="CYTOCHROME C OXIDASE ASSEMBLY PROTEIN COX19"/>
    <property type="match status" value="1"/>
</dbReference>
<evidence type="ECO:0000256" key="2">
    <source>
        <dbReference type="ARBA" id="ARBA00022490"/>
    </source>
</evidence>
<evidence type="ECO:0000256" key="1">
    <source>
        <dbReference type="ARBA" id="ARBA00004496"/>
    </source>
</evidence>
<dbReference type="AlphaFoldDB" id="A0A7S1CGD2"/>
<reference evidence="7" key="1">
    <citation type="submission" date="2021-01" db="EMBL/GenBank/DDBJ databases">
        <authorList>
            <person name="Corre E."/>
            <person name="Pelletier E."/>
            <person name="Niang G."/>
            <person name="Scheremetjew M."/>
            <person name="Finn R."/>
            <person name="Kale V."/>
            <person name="Holt S."/>
            <person name="Cochrane G."/>
            <person name="Meng A."/>
            <person name="Brown T."/>
            <person name="Cohen L."/>
        </authorList>
    </citation>
    <scope>NUCLEOTIDE SEQUENCE</scope>
    <source>
        <strain evidence="7">Ms1</strain>
    </source>
</reference>
<comment type="subcellular location">
    <subcellularLocation>
        <location evidence="1">Cytoplasm</location>
    </subcellularLocation>
</comment>
<evidence type="ECO:0000313" key="7">
    <source>
        <dbReference type="EMBL" id="CAD8918568.1"/>
    </source>
</evidence>
<feature type="domain" description="CHCH" evidence="6">
    <location>
        <begin position="25"/>
        <end position="58"/>
    </location>
</feature>
<gene>
    <name evidence="7" type="ORF">BSP0115_LOCUS11830</name>
</gene>